<dbReference type="Proteomes" id="UP001058273">
    <property type="component" value="Chromosome"/>
</dbReference>
<proteinExistence type="predicted"/>
<keyword evidence="3" id="KW-1185">Reference proteome</keyword>
<accession>A0ABY5NYY6</accession>
<dbReference type="Pfam" id="PF00497">
    <property type="entry name" value="SBP_bac_3"/>
    <property type="match status" value="1"/>
</dbReference>
<name>A0ABY5NYY6_9ENTE</name>
<dbReference type="EMBL" id="CP102451">
    <property type="protein sequence ID" value="UUV98713.1"/>
    <property type="molecule type" value="Genomic_DNA"/>
</dbReference>
<reference evidence="2" key="1">
    <citation type="submission" date="2022-08" db="EMBL/GenBank/DDBJ databases">
        <title>Genome sequence of Vagococcus luciliae DSM 112651.</title>
        <authorList>
            <person name="Juan G."/>
            <person name="Anja P."/>
            <person name="Rolf D."/>
            <person name="Kampfer P."/>
            <person name="Vilcinskas A."/>
        </authorList>
    </citation>
    <scope>NUCLEOTIDE SEQUENCE</scope>
    <source>
        <strain evidence="2">G314FT</strain>
    </source>
</reference>
<evidence type="ECO:0000313" key="2">
    <source>
        <dbReference type="EMBL" id="UUV98713.1"/>
    </source>
</evidence>
<sequence>MLSQRIPSLLTKIKDKGEITVGLSVFYAPYEFHATIDGKDTIVATNILIAEKIAKDMGVKLKIEEYSFNALLGALKTGKST</sequence>
<protein>
    <recommendedName>
        <fullName evidence="1">Solute-binding protein family 3/N-terminal domain-containing protein</fullName>
    </recommendedName>
</protein>
<evidence type="ECO:0000313" key="3">
    <source>
        <dbReference type="Proteomes" id="UP001058273"/>
    </source>
</evidence>
<organism evidence="2 3">
    <name type="scientific">Vagococcus luciliae</name>
    <dbReference type="NCBI Taxonomy" id="2920380"/>
    <lineage>
        <taxon>Bacteria</taxon>
        <taxon>Bacillati</taxon>
        <taxon>Bacillota</taxon>
        <taxon>Bacilli</taxon>
        <taxon>Lactobacillales</taxon>
        <taxon>Enterococcaceae</taxon>
        <taxon>Vagococcus</taxon>
    </lineage>
</organism>
<evidence type="ECO:0000259" key="1">
    <source>
        <dbReference type="Pfam" id="PF00497"/>
    </source>
</evidence>
<dbReference type="Gene3D" id="3.40.190.10">
    <property type="entry name" value="Periplasmic binding protein-like II"/>
    <property type="match status" value="1"/>
</dbReference>
<reference evidence="2" key="2">
    <citation type="submission" date="2022-08" db="EMBL/GenBank/DDBJ databases">
        <authorList>
            <person name="Poehlein A."/>
            <person name="Guzman J."/>
            <person name="Daniel R."/>
            <person name="Vilcinskas A."/>
        </authorList>
    </citation>
    <scope>NUCLEOTIDE SEQUENCE</scope>
    <source>
        <strain evidence="2">G314FT</strain>
    </source>
</reference>
<dbReference type="InterPro" id="IPR001638">
    <property type="entry name" value="Solute-binding_3/MltF_N"/>
</dbReference>
<dbReference type="SUPFAM" id="SSF53850">
    <property type="entry name" value="Periplasmic binding protein-like II"/>
    <property type="match status" value="1"/>
</dbReference>
<feature type="domain" description="Solute-binding protein family 3/N-terminal" evidence="1">
    <location>
        <begin position="19"/>
        <end position="79"/>
    </location>
</feature>
<gene>
    <name evidence="2" type="ORF">G314FT_08670</name>
</gene>